<dbReference type="InterPro" id="IPR013221">
    <property type="entry name" value="Mur_ligase_cen"/>
</dbReference>
<evidence type="ECO:0000256" key="2">
    <source>
        <dbReference type="ARBA" id="ARBA00022598"/>
    </source>
</evidence>
<dbReference type="PANTHER" id="PTHR11136">
    <property type="entry name" value="FOLYLPOLYGLUTAMATE SYNTHASE-RELATED"/>
    <property type="match status" value="1"/>
</dbReference>
<comment type="pathway">
    <text evidence="7">Cofactor biosynthesis; tetrahydrofolylpolyglutamate biosynthesis.</text>
</comment>
<evidence type="ECO:0000256" key="3">
    <source>
        <dbReference type="ARBA" id="ARBA00022723"/>
    </source>
</evidence>
<protein>
    <recommendedName>
        <fullName evidence="7">Dihydrofolate synthetase</fullName>
        <ecNumber evidence="7">6.3.2.12</ecNumber>
    </recommendedName>
</protein>
<evidence type="ECO:0000256" key="6">
    <source>
        <dbReference type="ARBA" id="ARBA00022842"/>
    </source>
</evidence>
<proteinExistence type="inferred from homology"/>
<keyword evidence="2 7" id="KW-0436">Ligase</keyword>
<accession>A0ABX6EVM0</accession>
<keyword evidence="6" id="KW-0460">Magnesium</keyword>
<evidence type="ECO:0000256" key="5">
    <source>
        <dbReference type="ARBA" id="ARBA00022840"/>
    </source>
</evidence>
<evidence type="ECO:0000313" key="9">
    <source>
        <dbReference type="EMBL" id="QGN15127.1"/>
    </source>
</evidence>
<sequence length="436" mass="47852">MSIELGLGRITQLLVHLGNPHHSLKVLHVAGTNGKGSVCSYLSSILQQLNHQKDVTRTSEAAFRIGKFTSPHLCHVRDSITVNSKPISAQDYASIRQHLKKVDQQHALQCTEFEIMTATALQYFHQVQCSWCILEVGLGGRQDATNVVPGSNKVCGITKIGLDHEGFLGSNLESIAWQKAGILVPETPFVAVDGTNDPKVLKVVREVAQSVNAQLETTNHDVSVKKVSTKSWGMLDLNNRLPLNGEYQISNVQVALLMLDYLQQRNQIDLSTEQVLAGIGKAEWPGRLQFLNYKYSKGNKSVPVLFDGAHNGSAAQELAKYLDSTFRFSPDEPLTFVIAITKGKTLDPLLAPLIKPQDRVICTRFGAVEGMPWISAMDTQELASEIKKYTDNVSIDEDLHGILGKLAQSGPETKICVCGSLYLVGQLLEVHYANSV</sequence>
<dbReference type="InterPro" id="IPR036615">
    <property type="entry name" value="Mur_ligase_C_dom_sf"/>
</dbReference>
<dbReference type="Gene3D" id="3.40.1190.10">
    <property type="entry name" value="Mur-like, catalytic domain"/>
    <property type="match status" value="1"/>
</dbReference>
<dbReference type="Gene3D" id="3.90.190.20">
    <property type="entry name" value="Mur ligase, C-terminal domain"/>
    <property type="match status" value="1"/>
</dbReference>
<dbReference type="PROSITE" id="PS01012">
    <property type="entry name" value="FOLYLPOLYGLU_SYNT_2"/>
    <property type="match status" value="1"/>
</dbReference>
<dbReference type="InterPro" id="IPR036565">
    <property type="entry name" value="Mur-like_cat_sf"/>
</dbReference>
<keyword evidence="3" id="KW-0479">Metal-binding</keyword>
<evidence type="ECO:0000259" key="8">
    <source>
        <dbReference type="Pfam" id="PF08245"/>
    </source>
</evidence>
<comment type="catalytic activity">
    <reaction evidence="7">
        <text>7,8-dihydropteroate + L-glutamate + ATP = 7,8-dihydrofolate + ADP + phosphate + H(+)</text>
        <dbReference type="Rhea" id="RHEA:23584"/>
        <dbReference type="ChEBI" id="CHEBI:15378"/>
        <dbReference type="ChEBI" id="CHEBI:17839"/>
        <dbReference type="ChEBI" id="CHEBI:29985"/>
        <dbReference type="ChEBI" id="CHEBI:30616"/>
        <dbReference type="ChEBI" id="CHEBI:43474"/>
        <dbReference type="ChEBI" id="CHEBI:57451"/>
        <dbReference type="ChEBI" id="CHEBI:456216"/>
        <dbReference type="EC" id="6.3.2.12"/>
    </reaction>
</comment>
<keyword evidence="4 7" id="KW-0547">Nucleotide-binding</keyword>
<keyword evidence="10" id="KW-1185">Reference proteome</keyword>
<dbReference type="SUPFAM" id="SSF53244">
    <property type="entry name" value="MurD-like peptide ligases, peptide-binding domain"/>
    <property type="match status" value="1"/>
</dbReference>
<evidence type="ECO:0000256" key="1">
    <source>
        <dbReference type="ARBA" id="ARBA00008276"/>
    </source>
</evidence>
<organism evidence="9 10">
    <name type="scientific">Kluyveromyces marxianus</name>
    <name type="common">Yeast</name>
    <name type="synonym">Candida kefyr</name>
    <dbReference type="NCBI Taxonomy" id="4911"/>
    <lineage>
        <taxon>Eukaryota</taxon>
        <taxon>Fungi</taxon>
        <taxon>Dikarya</taxon>
        <taxon>Ascomycota</taxon>
        <taxon>Saccharomycotina</taxon>
        <taxon>Saccharomycetes</taxon>
        <taxon>Saccharomycetales</taxon>
        <taxon>Saccharomycetaceae</taxon>
        <taxon>Kluyveromyces</taxon>
    </lineage>
</organism>
<evidence type="ECO:0000256" key="4">
    <source>
        <dbReference type="ARBA" id="ARBA00022741"/>
    </source>
</evidence>
<dbReference type="EMBL" id="CP015056">
    <property type="protein sequence ID" value="QGN15127.1"/>
    <property type="molecule type" value="Genomic_DNA"/>
</dbReference>
<dbReference type="InterPro" id="IPR001645">
    <property type="entry name" value="Folylpolyglutamate_synth"/>
</dbReference>
<gene>
    <name evidence="9" type="primary">FOL3</name>
    <name evidence="9" type="ORF">FIM1_1814</name>
</gene>
<dbReference type="NCBIfam" id="TIGR01499">
    <property type="entry name" value="folC"/>
    <property type="match status" value="1"/>
</dbReference>
<dbReference type="PIRSF" id="PIRSF001563">
    <property type="entry name" value="Folylpolyglu_synth"/>
    <property type="match status" value="1"/>
</dbReference>
<feature type="domain" description="Mur ligase central" evidence="8">
    <location>
        <begin position="29"/>
        <end position="258"/>
    </location>
</feature>
<keyword evidence="7" id="KW-0554">One-carbon metabolism</keyword>
<dbReference type="PANTHER" id="PTHR11136:SF0">
    <property type="entry name" value="DIHYDROFOLATE SYNTHETASE-RELATED"/>
    <property type="match status" value="1"/>
</dbReference>
<reference evidence="9 10" key="2">
    <citation type="submission" date="2019-11" db="EMBL/GenBank/DDBJ databases">
        <authorList>
            <person name="Lu H."/>
        </authorList>
    </citation>
    <scope>NUCLEOTIDE SEQUENCE [LARGE SCALE GENOMIC DNA]</scope>
    <source>
        <strain evidence="9 10">FIM1</strain>
    </source>
</reference>
<reference evidence="9 10" key="1">
    <citation type="submission" date="2016-03" db="EMBL/GenBank/DDBJ databases">
        <title>How can Kluyveromyces marxianus grow so fast - potential evolutionary course in Saccharomyces Complex revealed by comparative genomics.</title>
        <authorList>
            <person name="Mo W."/>
            <person name="Lu W."/>
            <person name="Yang X."/>
            <person name="Qi J."/>
            <person name="Lv H."/>
        </authorList>
    </citation>
    <scope>NUCLEOTIDE SEQUENCE [LARGE SCALE GENOMIC DNA]</scope>
    <source>
        <strain evidence="9 10">FIM1</strain>
    </source>
</reference>
<dbReference type="Proteomes" id="UP000422736">
    <property type="component" value="Chromosome 3"/>
</dbReference>
<name>A0ABX6EVM0_KLUMA</name>
<comment type="similarity">
    <text evidence="1 7">Belongs to the folylpolyglutamate synthase family.</text>
</comment>
<dbReference type="Pfam" id="PF08245">
    <property type="entry name" value="Mur_ligase_M"/>
    <property type="match status" value="1"/>
</dbReference>
<dbReference type="InterPro" id="IPR018109">
    <property type="entry name" value="Folylpolyglutamate_synth_CS"/>
</dbReference>
<keyword evidence="5 7" id="KW-0067">ATP-binding</keyword>
<evidence type="ECO:0000313" key="10">
    <source>
        <dbReference type="Proteomes" id="UP000422736"/>
    </source>
</evidence>
<dbReference type="SUPFAM" id="SSF53623">
    <property type="entry name" value="MurD-like peptide ligases, catalytic domain"/>
    <property type="match status" value="1"/>
</dbReference>
<evidence type="ECO:0000256" key="7">
    <source>
        <dbReference type="PIRNR" id="PIRNR001563"/>
    </source>
</evidence>
<dbReference type="EC" id="6.3.2.12" evidence="7"/>